<comment type="caution">
    <text evidence="3">The sequence shown here is derived from an EMBL/GenBank/DDBJ whole genome shotgun (WGS) entry which is preliminary data.</text>
</comment>
<reference evidence="3 4" key="1">
    <citation type="submission" date="2021-05" db="EMBL/GenBank/DDBJ databases">
        <title>Genetic and Functional Diversity in Clade A Lucinid endosymbionts from the Bahamas.</title>
        <authorList>
            <person name="Giani N.M."/>
            <person name="Engel A.S."/>
            <person name="Campbell B.J."/>
        </authorList>
    </citation>
    <scope>NUCLEOTIDE SEQUENCE [LARGE SCALE GENOMIC DNA]</scope>
    <source>
        <strain evidence="3">LUC16012Gg_MoonRockCtena</strain>
    </source>
</reference>
<keyword evidence="1" id="KW-0472">Membrane</keyword>
<feature type="domain" description="SAF" evidence="2">
    <location>
        <begin position="62"/>
        <end position="126"/>
    </location>
</feature>
<sequence length="280" mass="31174">MDVIQAQGKNGRQKKAGILNKNVIMLILSLSLGVGGVYLTKDYIEKKVNYYKSQFEKTEEMVALVVPNRNIQRGTVITLRDFSVRKIPVKYAHKNAVTEPTFSTAAGQRVSFDISKGRPLLWAHLEGGVIPTFSGKLKPGTRALALTVNKINSISGFLQPNDKIDLLLDYEDQVVPIIQNLRVLATGPYTHIDKTGRQTDDSFQTITVEVTPEVAEKITLAKTIGKITALLRSPTDEALINQEPMTISRLFNKPKPKPRVRKRIVRKEKGIEFIIGGIRG</sequence>
<dbReference type="Pfam" id="PF16976">
    <property type="entry name" value="RcpC"/>
    <property type="match status" value="1"/>
</dbReference>
<feature type="transmembrane region" description="Helical" evidence="1">
    <location>
        <begin position="21"/>
        <end position="39"/>
    </location>
</feature>
<dbReference type="EMBL" id="JAHHGM010000012">
    <property type="protein sequence ID" value="MBT2990013.1"/>
    <property type="molecule type" value="Genomic_DNA"/>
</dbReference>
<dbReference type="InterPro" id="IPR013974">
    <property type="entry name" value="SAF"/>
</dbReference>
<evidence type="ECO:0000259" key="2">
    <source>
        <dbReference type="SMART" id="SM00858"/>
    </source>
</evidence>
<dbReference type="Gene3D" id="3.90.1210.10">
    <property type="entry name" value="Antifreeze-like/N-acetylneuraminic acid synthase C-terminal domain"/>
    <property type="match status" value="1"/>
</dbReference>
<dbReference type="CDD" id="cd11614">
    <property type="entry name" value="SAF_CpaB_FlgA_like"/>
    <property type="match status" value="1"/>
</dbReference>
<keyword evidence="1" id="KW-0812">Transmembrane</keyword>
<evidence type="ECO:0000313" key="4">
    <source>
        <dbReference type="Proteomes" id="UP000770889"/>
    </source>
</evidence>
<dbReference type="InterPro" id="IPR017592">
    <property type="entry name" value="Pilus_assmbl_Flp-typ_CpaB"/>
</dbReference>
<dbReference type="SMART" id="SM00858">
    <property type="entry name" value="SAF"/>
    <property type="match status" value="1"/>
</dbReference>
<dbReference type="AlphaFoldDB" id="A0A944MA06"/>
<dbReference type="InterPro" id="IPR031571">
    <property type="entry name" value="RcpC_dom"/>
</dbReference>
<evidence type="ECO:0000256" key="1">
    <source>
        <dbReference type="SAM" id="Phobius"/>
    </source>
</evidence>
<organism evidence="3 4">
    <name type="scientific">Candidatus Thiodiazotropha taylori</name>
    <dbReference type="NCBI Taxonomy" id="2792791"/>
    <lineage>
        <taxon>Bacteria</taxon>
        <taxon>Pseudomonadati</taxon>
        <taxon>Pseudomonadota</taxon>
        <taxon>Gammaproteobacteria</taxon>
        <taxon>Chromatiales</taxon>
        <taxon>Sedimenticolaceae</taxon>
        <taxon>Candidatus Thiodiazotropha</taxon>
    </lineage>
</organism>
<dbReference type="Proteomes" id="UP000770889">
    <property type="component" value="Unassembled WGS sequence"/>
</dbReference>
<dbReference type="NCBIfam" id="TIGR03177">
    <property type="entry name" value="pilus_cpaB"/>
    <property type="match status" value="1"/>
</dbReference>
<proteinExistence type="predicted"/>
<gene>
    <name evidence="3" type="primary">cpaB</name>
    <name evidence="3" type="ORF">KME65_13750</name>
</gene>
<keyword evidence="1" id="KW-1133">Transmembrane helix</keyword>
<accession>A0A944MA06</accession>
<dbReference type="Pfam" id="PF08666">
    <property type="entry name" value="SAF"/>
    <property type="match status" value="1"/>
</dbReference>
<protein>
    <submittedName>
        <fullName evidence="3">Flp pilus assembly protein CpaB</fullName>
    </submittedName>
</protein>
<name>A0A944MA06_9GAMM</name>
<evidence type="ECO:0000313" key="3">
    <source>
        <dbReference type="EMBL" id="MBT2990013.1"/>
    </source>
</evidence>